<dbReference type="PROSITE" id="PS00022">
    <property type="entry name" value="EGF_1"/>
    <property type="match status" value="3"/>
</dbReference>
<feature type="domain" description="Ig-like" evidence="19">
    <location>
        <begin position="629"/>
        <end position="710"/>
    </location>
</feature>
<dbReference type="GO" id="GO:0030154">
    <property type="term" value="P:cell differentiation"/>
    <property type="evidence" value="ECO:0007669"/>
    <property type="project" value="UniProtKB-ARBA"/>
</dbReference>
<feature type="disulfide bond" evidence="13">
    <location>
        <begin position="1796"/>
        <end position="1806"/>
    </location>
</feature>
<dbReference type="InterPro" id="IPR001791">
    <property type="entry name" value="Laminin_G"/>
</dbReference>
<keyword evidence="7" id="KW-1133">Transmembrane helix</keyword>
<dbReference type="InterPro" id="IPR036179">
    <property type="entry name" value="Ig-like_dom_sf"/>
</dbReference>
<feature type="disulfide bond" evidence="14">
    <location>
        <begin position="213"/>
        <end position="222"/>
    </location>
</feature>
<evidence type="ECO:0000256" key="3">
    <source>
        <dbReference type="ARBA" id="ARBA00022475"/>
    </source>
</evidence>
<accession>A0A0V0G3L4</accession>
<dbReference type="GO" id="GO:0048731">
    <property type="term" value="P:system development"/>
    <property type="evidence" value="ECO:0007669"/>
    <property type="project" value="UniProtKB-ARBA"/>
</dbReference>
<evidence type="ECO:0000259" key="17">
    <source>
        <dbReference type="PROSITE" id="PS50026"/>
    </source>
</evidence>
<proteinExistence type="predicted"/>
<feature type="domain" description="Laminin G" evidence="16">
    <location>
        <begin position="1832"/>
        <end position="2003"/>
    </location>
</feature>
<evidence type="ECO:0000259" key="16">
    <source>
        <dbReference type="PROSITE" id="PS50025"/>
    </source>
</evidence>
<keyword evidence="9 13" id="KW-1015">Disulfide bond</keyword>
<feature type="region of interest" description="Disordered" evidence="15">
    <location>
        <begin position="1464"/>
        <end position="1485"/>
    </location>
</feature>
<feature type="disulfide bond" evidence="14">
    <location>
        <begin position="161"/>
        <end position="170"/>
    </location>
</feature>
<evidence type="ECO:0000259" key="18">
    <source>
        <dbReference type="PROSITE" id="PS50027"/>
    </source>
</evidence>
<dbReference type="PROSITE" id="PS50835">
    <property type="entry name" value="IG_LIKE"/>
    <property type="match status" value="11"/>
</dbReference>
<dbReference type="SUPFAM" id="SSF49899">
    <property type="entry name" value="Concanavalin A-like lectins/glucanases"/>
    <property type="match status" value="3"/>
</dbReference>
<evidence type="ECO:0000256" key="11">
    <source>
        <dbReference type="ARBA" id="ARBA00023292"/>
    </source>
</evidence>
<dbReference type="InterPro" id="IPR013783">
    <property type="entry name" value="Ig-like_fold"/>
</dbReference>
<dbReference type="Gene3D" id="2.10.25.10">
    <property type="entry name" value="Laminin"/>
    <property type="match status" value="6"/>
</dbReference>
<evidence type="ECO:0000256" key="2">
    <source>
        <dbReference type="ARBA" id="ARBA00004236"/>
    </source>
</evidence>
<dbReference type="PROSITE" id="PS50026">
    <property type="entry name" value="EGF_3"/>
    <property type="match status" value="4"/>
</dbReference>
<protein>
    <submittedName>
        <fullName evidence="21">Putative basement membrane-specific heparan sulfate proteoglycan core protein</fullName>
    </submittedName>
</protein>
<keyword evidence="11 14" id="KW-0424">Laminin EGF-like domain</keyword>
<feature type="domain" description="Ig-like" evidence="19">
    <location>
        <begin position="1383"/>
        <end position="1437"/>
    </location>
</feature>
<keyword evidence="6" id="KW-0677">Repeat</keyword>
<feature type="domain" description="EGF-like" evidence="17">
    <location>
        <begin position="1754"/>
        <end position="1790"/>
    </location>
</feature>
<dbReference type="InterPro" id="IPR009030">
    <property type="entry name" value="Growth_fac_rcpt_cys_sf"/>
</dbReference>
<feature type="domain" description="Laminin EGF-like" evidence="18">
    <location>
        <begin position="142"/>
        <end position="186"/>
    </location>
</feature>
<dbReference type="InterPro" id="IPR050958">
    <property type="entry name" value="Cell_Adh-Cytoskel_Orgn"/>
</dbReference>
<feature type="disulfide bond" evidence="13">
    <location>
        <begin position="1780"/>
        <end position="1789"/>
    </location>
</feature>
<keyword evidence="10" id="KW-0325">Glycoprotein</keyword>
<evidence type="ECO:0000256" key="1">
    <source>
        <dbReference type="ARBA" id="ARBA00004167"/>
    </source>
</evidence>
<keyword evidence="13" id="KW-0245">EGF-like domain</keyword>
<feature type="disulfide bond" evidence="13">
    <location>
        <begin position="1817"/>
        <end position="1826"/>
    </location>
</feature>
<feature type="domain" description="Ig-like" evidence="19">
    <location>
        <begin position="1187"/>
        <end position="1272"/>
    </location>
</feature>
<dbReference type="Pfam" id="PF02210">
    <property type="entry name" value="Laminin_G_2"/>
    <property type="match status" value="1"/>
</dbReference>
<dbReference type="GO" id="GO:0007156">
    <property type="term" value="P:homophilic cell adhesion via plasma membrane adhesion molecules"/>
    <property type="evidence" value="ECO:0007669"/>
    <property type="project" value="TreeGrafter"/>
</dbReference>
<dbReference type="SUPFAM" id="SSF48726">
    <property type="entry name" value="Immunoglobulin"/>
    <property type="match status" value="11"/>
</dbReference>
<feature type="non-terminal residue" evidence="21">
    <location>
        <position position="1"/>
    </location>
</feature>
<dbReference type="SMART" id="SM00181">
    <property type="entry name" value="EGF"/>
    <property type="match status" value="6"/>
</dbReference>
<evidence type="ECO:0000256" key="5">
    <source>
        <dbReference type="ARBA" id="ARBA00022729"/>
    </source>
</evidence>
<dbReference type="InterPro" id="IPR003599">
    <property type="entry name" value="Ig_sub"/>
</dbReference>
<evidence type="ECO:0000256" key="8">
    <source>
        <dbReference type="ARBA" id="ARBA00023136"/>
    </source>
</evidence>
<dbReference type="CDD" id="cd00055">
    <property type="entry name" value="EGF_Lam"/>
    <property type="match status" value="3"/>
</dbReference>
<organism evidence="21">
    <name type="scientific">Triatoma dimidiata</name>
    <name type="common">Kissing bug</name>
    <name type="synonym">Meccus dimidiatus</name>
    <dbReference type="NCBI Taxonomy" id="72491"/>
    <lineage>
        <taxon>Eukaryota</taxon>
        <taxon>Metazoa</taxon>
        <taxon>Ecdysozoa</taxon>
        <taxon>Arthropoda</taxon>
        <taxon>Hexapoda</taxon>
        <taxon>Insecta</taxon>
        <taxon>Pterygota</taxon>
        <taxon>Neoptera</taxon>
        <taxon>Paraneoptera</taxon>
        <taxon>Hemiptera</taxon>
        <taxon>Heteroptera</taxon>
        <taxon>Panheteroptera</taxon>
        <taxon>Cimicomorpha</taxon>
        <taxon>Reduviidae</taxon>
        <taxon>Triatominae</taxon>
        <taxon>Triatoma</taxon>
    </lineage>
</organism>
<dbReference type="InterPro" id="IPR009138">
    <property type="entry name" value="Neural_cell_adh"/>
</dbReference>
<dbReference type="Pfam" id="PF00053">
    <property type="entry name" value="EGF_laminin"/>
    <property type="match status" value="4"/>
</dbReference>
<dbReference type="Pfam" id="PF00052">
    <property type="entry name" value="Laminin_B"/>
    <property type="match status" value="2"/>
</dbReference>
<dbReference type="CDD" id="cd00096">
    <property type="entry name" value="Ig"/>
    <property type="match status" value="1"/>
</dbReference>
<dbReference type="InterPro" id="IPR007110">
    <property type="entry name" value="Ig-like_dom"/>
</dbReference>
<dbReference type="InterPro" id="IPR013320">
    <property type="entry name" value="ConA-like_dom_sf"/>
</dbReference>
<dbReference type="PROSITE" id="PS01248">
    <property type="entry name" value="EGF_LAM_1"/>
    <property type="match status" value="2"/>
</dbReference>
<feature type="domain" description="EGF-like" evidence="17">
    <location>
        <begin position="1792"/>
        <end position="1827"/>
    </location>
</feature>
<comment type="subcellular location">
    <subcellularLocation>
        <location evidence="2">Cell membrane</location>
    </subcellularLocation>
    <subcellularLocation>
        <location evidence="1">Membrane</location>
        <topology evidence="1">Single-pass membrane protein</topology>
    </subcellularLocation>
</comment>
<evidence type="ECO:0000259" key="20">
    <source>
        <dbReference type="PROSITE" id="PS51115"/>
    </source>
</evidence>
<dbReference type="SMART" id="SM00282">
    <property type="entry name" value="LamG"/>
    <property type="match status" value="3"/>
</dbReference>
<feature type="domain" description="EGF-like" evidence="17">
    <location>
        <begin position="2013"/>
        <end position="2052"/>
    </location>
</feature>
<feature type="disulfide bond" evidence="13">
    <location>
        <begin position="2022"/>
        <end position="2039"/>
    </location>
</feature>
<feature type="domain" description="Ig-like" evidence="19">
    <location>
        <begin position="517"/>
        <end position="618"/>
    </location>
</feature>
<keyword evidence="12" id="KW-0393">Immunoglobulin domain</keyword>
<dbReference type="SMART" id="SM00180">
    <property type="entry name" value="EGF_Lam"/>
    <property type="match status" value="4"/>
</dbReference>
<dbReference type="Gene3D" id="2.60.40.10">
    <property type="entry name" value="Immunoglobulins"/>
    <property type="match status" value="11"/>
</dbReference>
<dbReference type="PANTHER" id="PTHR45080:SF8">
    <property type="entry name" value="IG-LIKE DOMAIN-CONTAINING PROTEIN"/>
    <property type="match status" value="1"/>
</dbReference>
<dbReference type="PRINTS" id="PR01838">
    <property type="entry name" value="NCAMFAMILY"/>
</dbReference>
<dbReference type="InterPro" id="IPR000034">
    <property type="entry name" value="Laminin_IV"/>
</dbReference>
<name>A0A0V0G3L4_TRIDM</name>
<evidence type="ECO:0000256" key="4">
    <source>
        <dbReference type="ARBA" id="ARBA00022692"/>
    </source>
</evidence>
<evidence type="ECO:0000256" key="7">
    <source>
        <dbReference type="ARBA" id="ARBA00022989"/>
    </source>
</evidence>
<feature type="domain" description="Ig-like" evidence="19">
    <location>
        <begin position="811"/>
        <end position="894"/>
    </location>
</feature>
<dbReference type="PANTHER" id="PTHR45080">
    <property type="entry name" value="CONTACTIN 5"/>
    <property type="match status" value="1"/>
</dbReference>
<feature type="domain" description="Ig-like" evidence="19">
    <location>
        <begin position="1277"/>
        <end position="1355"/>
    </location>
</feature>
<dbReference type="GO" id="GO:0005886">
    <property type="term" value="C:plasma membrane"/>
    <property type="evidence" value="ECO:0007669"/>
    <property type="project" value="UniProtKB-SubCell"/>
</dbReference>
<dbReference type="PROSITE" id="PS50025">
    <property type="entry name" value="LAM_G_DOMAIN"/>
    <property type="match status" value="3"/>
</dbReference>
<evidence type="ECO:0000256" key="10">
    <source>
        <dbReference type="ARBA" id="ARBA00023180"/>
    </source>
</evidence>
<dbReference type="FunFam" id="2.10.25.10:FF:000454">
    <property type="entry name" value="Laminin subunit alpha 1"/>
    <property type="match status" value="1"/>
</dbReference>
<feature type="domain" description="EGF-like" evidence="17">
    <location>
        <begin position="2054"/>
        <end position="2095"/>
    </location>
</feature>
<dbReference type="SUPFAM" id="SSF57184">
    <property type="entry name" value="Growth factor receptor domain"/>
    <property type="match status" value="1"/>
</dbReference>
<feature type="domain" description="Ig-like" evidence="19">
    <location>
        <begin position="901"/>
        <end position="987"/>
    </location>
</feature>
<evidence type="ECO:0000256" key="9">
    <source>
        <dbReference type="ARBA" id="ARBA00023157"/>
    </source>
</evidence>
<feature type="disulfide bond" evidence="14">
    <location>
        <begin position="194"/>
        <end position="211"/>
    </location>
</feature>
<feature type="disulfide bond" evidence="13">
    <location>
        <begin position="2085"/>
        <end position="2094"/>
    </location>
</feature>
<dbReference type="CDD" id="cd00110">
    <property type="entry name" value="LamG"/>
    <property type="match status" value="3"/>
</dbReference>
<dbReference type="SMART" id="SM00281">
    <property type="entry name" value="LamB"/>
    <property type="match status" value="2"/>
</dbReference>
<dbReference type="PROSITE" id="PS51115">
    <property type="entry name" value="LAMININ_IVA"/>
    <property type="match status" value="2"/>
</dbReference>
<feature type="domain" description="Laminin G" evidence="16">
    <location>
        <begin position="1578"/>
        <end position="1756"/>
    </location>
</feature>
<evidence type="ECO:0000256" key="12">
    <source>
        <dbReference type="ARBA" id="ARBA00023319"/>
    </source>
</evidence>
<evidence type="ECO:0000256" key="6">
    <source>
        <dbReference type="ARBA" id="ARBA00022737"/>
    </source>
</evidence>
<evidence type="ECO:0000259" key="19">
    <source>
        <dbReference type="PROSITE" id="PS50835"/>
    </source>
</evidence>
<feature type="domain" description="Ig-like" evidence="19">
    <location>
        <begin position="1486"/>
        <end position="1569"/>
    </location>
</feature>
<dbReference type="InterPro" id="IPR013106">
    <property type="entry name" value="Ig_V-set"/>
</dbReference>
<dbReference type="SMART" id="SM00406">
    <property type="entry name" value="IGv"/>
    <property type="match status" value="2"/>
</dbReference>
<dbReference type="InterPro" id="IPR002049">
    <property type="entry name" value="LE_dom"/>
</dbReference>
<keyword evidence="4" id="KW-0812">Transmembrane</keyword>
<keyword evidence="5" id="KW-0732">Signal</keyword>
<dbReference type="FunFam" id="2.60.40.10:FF:000005">
    <property type="entry name" value="Neuronal cell adhesion molecule"/>
    <property type="match status" value="1"/>
</dbReference>
<feature type="domain" description="Laminin EGF-like" evidence="18">
    <location>
        <begin position="192"/>
        <end position="242"/>
    </location>
</feature>
<feature type="disulfide bond" evidence="13">
    <location>
        <begin position="1761"/>
        <end position="1778"/>
    </location>
</feature>
<dbReference type="CDD" id="cd00054">
    <property type="entry name" value="EGF_CA"/>
    <property type="match status" value="3"/>
</dbReference>
<dbReference type="EMBL" id="GECL01003457">
    <property type="protein sequence ID" value="JAP02667.1"/>
    <property type="molecule type" value="Transcribed_RNA"/>
</dbReference>
<dbReference type="Pfam" id="PF00047">
    <property type="entry name" value="ig"/>
    <property type="match status" value="1"/>
</dbReference>
<dbReference type="PROSITE" id="PS01186">
    <property type="entry name" value="EGF_2"/>
    <property type="match status" value="3"/>
</dbReference>
<dbReference type="Gene3D" id="2.60.120.200">
    <property type="match status" value="3"/>
</dbReference>
<dbReference type="SUPFAM" id="SSF57196">
    <property type="entry name" value="EGF/Laminin"/>
    <property type="match status" value="1"/>
</dbReference>
<evidence type="ECO:0000313" key="21">
    <source>
        <dbReference type="EMBL" id="JAP02667.1"/>
    </source>
</evidence>
<sequence>GQSSRNNAPDVEIYSANRIHLTHHSNTPVPPNQSVTISVPLLEQYWKRSTDGAQSDRAHFLMALADLSSIHIKATYTTHTQSASLESVTMDTASDRNTGQERALEVEECYCPPGYTGTSCEDCAPGYTRQDDGVYLGTCELCECGGYSSQCEPDTGDCLNCRDNRIGPRCEDCPPGYRVIDGGCEPVDEEHCKCDRRGSTDWSTDCTYEECQCKTNVEGRRCDQCRAGTFHLTSENVKGCHDCYCFGATTDCASSNYYYSPLPLPILDHNHGYSLADINRTESIGGGFELNFAMNEIGFQPVGHHAGKRLYWSLPSRITGDKTLSYGGTLTYTQNIIAPASSSNTITDYDVVLKGSGKTLAMSFAEPLDLNNRKQERTVKLIDGEEWVHIIPGTHYPKATREEMLQVLSNVEAILVRATITPWTEATYISDVTLDTSSPSRTDRSALDVEVCTCPQGYKGTSCQRCADGYYRDYNNRCQLCQCNGNERSCSMNANYQVVCICNQGWQGDRCERKDKPDTNIRPDGNVTIIINIVPEDQKEKIFSLGDTIRFQCTAESIYGRPVRVIWSRDVGQLTGGRIRDDGRGNLEINNAHESDSGAYICTAYDGYTTDTAMVKIYVGDDRSTFTPPQIRITPNYVDVTEGEVINIQCDATGYPTPNIAWRRTDNLPINPNAVKYNGIIKIMAAERSDEGQYECIARNSAGSRNGTVSVYVRDSIIPTVSVTPGRVNTIAGENLTLYCDVTPSPDHRYQWSREGSSLPYSATERQNTLLIPGLTPSDSGVYVCTVINDRNGRRIGSGKSYVEVKSKPSPPLAVTPARQKIPQGESAVLHCGPVSAGARITWSKTGRERHLPARAQKYGNELRISNLQMSDRGVYICEVSEYGNILKASAILDVERREAPTLEIHPTNYTQLNVGTSMMVHCRAMSGIPSPTISWYRRDNRPLPSNVYHSDNGVLILNNVHLSDGGEYICKVENSVGSTEGSVQIVVLAPPEITITPPGPTISLIVGDRLVLNCSATGVPPPSVNWLTSDYPRLSSDIGPSLSYQVKEILSVSREDERTYTCISSNSAGTREKAVHVIVDDNVIGPVQPTSRPPITYPTGYKEFKVYTGDKIEVSCKLESTEPGGSFTWVRDDGRPFPSNVYERDGVLYFVEVTENDGGDYRCLRKNSRGYLIDEVVARIIVYPRPKIRLTPPHQRVQPGSNPFIQCEAIGDPSARLEWYGANRDLPPHATVSNGRLTFHGIRMDDAGRYTCKATSSRGFTAEGSADVIVSNTPDPYVNSVRFIGDKLQNKTEGETVYLQCTSDYGGEIRWSRENQEFPINAVEENNNLRIDSIRAEDSGTYICTAILNNRDIASDKMELVVSRAQGVELKIEPSIDVVRAGDTLDLRCINTGVIMTRPEWSKVNGELLPNTRVSNNYLRIFDVRADNAGIYRCQVWAHGLDQPIIAEYNLSVQDVPPIHHATTYRPRPGGDLGQPDDDYPDTTPPNDVFPMEGARTEMANVGEYIELQCDEGMEPPVSYEWIKRGSDPRVRGTKLENGRLRFDSIRASDAGEYICRATNRQLSRDFPTVLIVRGTIPRFTQRSTSFIKLKAITDAFNKFTVDILFKPELPNGLILYNGQKDDGAGDFVSFGLQNGYPEFRFDMGSGSAVITADKPVTLGEWVRVRLEKDLKVGSLQVNNGKKNTGASPGRYQGLDLEQPLYLGSVPDFKKIQRSTGFDTGFVGCISRLSISGIERELPESPTVEWTNIALCDTCGDSRCRNGAICQETANMRGYTCICPKGISGNDCERSGQACTEDICGNGRCEDLGDSVKCHCNFGYEGERCERKINVRIPTFNGNSYLGFHEAFNDESFRIELDVKPDDNRDGLLLYAGENPDGTGDFISLVILNNGYELRIDSDAGPVVLRSDRRVEPGTWSNIEIEMGDDEVRLTVNDKTTTKNVRTRGNELNINGLMYIGGHNNWTIHPSVRVRDGFRGCIKSVLVNNFFHDMKRARAGENVGQCPGYPDKLEFQQGPCPDRQCDHGGICIEEHDQLSGECYCGNKNYSGAYCDLLLNRCNRPENPCGPHGICVTDHSTPEQFRCQCLIGYKGTYCTGVSLLKTDVKFNGDGYMELPSSLLVDDLSVMIEMIIKTDQKNGLILWHGQNPDEDGRGRDFFAIAIVNGQLEVAYDLGGAPFSLRHPARINDGLLHSVTLKRSSQETYLTVDNSTRHGTAPGLASSLNANGNIYLGGLPKMDFMTGGRYSENYTGCIIKMKIQGNTAPLDLAAIQVFAINVESCPSDNEVDEYDEYR</sequence>
<feature type="domain" description="Laminin IV type A" evidence="20">
    <location>
        <begin position="268"/>
        <end position="451"/>
    </location>
</feature>
<dbReference type="SMART" id="SM00408">
    <property type="entry name" value="IGc2"/>
    <property type="match status" value="11"/>
</dbReference>
<feature type="domain" description="Laminin IV type A" evidence="20">
    <location>
        <begin position="1"/>
        <end position="108"/>
    </location>
</feature>
<evidence type="ECO:0000256" key="14">
    <source>
        <dbReference type="PROSITE-ProRule" id="PRU00460"/>
    </source>
</evidence>
<feature type="domain" description="Ig-like" evidence="19">
    <location>
        <begin position="1094"/>
        <end position="1164"/>
    </location>
</feature>
<feature type="domain" description="Ig-like" evidence="19">
    <location>
        <begin position="992"/>
        <end position="1077"/>
    </location>
</feature>
<feature type="domain" description="Laminin G" evidence="16">
    <location>
        <begin position="2101"/>
        <end position="2279"/>
    </location>
</feature>
<dbReference type="Pfam" id="PF00054">
    <property type="entry name" value="Laminin_G_1"/>
    <property type="match status" value="2"/>
</dbReference>
<dbReference type="InterPro" id="IPR000742">
    <property type="entry name" value="EGF"/>
</dbReference>
<keyword evidence="8" id="KW-0472">Membrane</keyword>
<comment type="caution">
    <text evidence="13">Lacks conserved residue(s) required for the propagation of feature annotation.</text>
</comment>
<dbReference type="GO" id="GO:0048513">
    <property type="term" value="P:animal organ development"/>
    <property type="evidence" value="ECO:0007669"/>
    <property type="project" value="UniProtKB-ARBA"/>
</dbReference>
<dbReference type="PROSITE" id="PS50027">
    <property type="entry name" value="EGF_LAM_2"/>
    <property type="match status" value="2"/>
</dbReference>
<dbReference type="InterPro" id="IPR003598">
    <property type="entry name" value="Ig_sub2"/>
</dbReference>
<dbReference type="SMART" id="SM00409">
    <property type="entry name" value="IG"/>
    <property type="match status" value="11"/>
</dbReference>
<reference evidence="21" key="1">
    <citation type="journal article" date="2018" name="J. Proteomics">
        <title>Exploring the molecular complexity of Triatoma dimidiata sialome.</title>
        <authorList>
            <person name="Santiago P.B."/>
            <person name="de Araujo C.N."/>
            <person name="Charneau S."/>
            <person name="Bastos I.M.D."/>
            <person name="Assumpcao T.C.F."/>
            <person name="Queiroz R.M.L."/>
            <person name="Praca Y.R."/>
            <person name="Cordeiro T.M."/>
            <person name="Garcia C.H.S."/>
            <person name="da Silva I.G."/>
            <person name="Raiol T."/>
            <person name="Motta F.N."/>
            <person name="de Araujo Oliveira J.V."/>
            <person name="de Sousa M.V."/>
            <person name="Ribeiro J.M.C."/>
            <person name="de Santana J.M."/>
        </authorList>
    </citation>
    <scope>NUCLEOTIDE SEQUENCE</scope>
    <source>
        <strain evidence="21">Santander</strain>
        <tissue evidence="21">Salivary glands</tissue>
    </source>
</reference>
<dbReference type="InterPro" id="IPR013151">
    <property type="entry name" value="Immunoglobulin_dom"/>
</dbReference>
<evidence type="ECO:0000256" key="13">
    <source>
        <dbReference type="PROSITE-ProRule" id="PRU00076"/>
    </source>
</evidence>
<feature type="domain" description="Ig-like" evidence="19">
    <location>
        <begin position="719"/>
        <end position="797"/>
    </location>
</feature>
<dbReference type="Pfam" id="PF13927">
    <property type="entry name" value="Ig_3"/>
    <property type="match status" value="9"/>
</dbReference>
<keyword evidence="3" id="KW-1003">Cell membrane</keyword>
<evidence type="ECO:0000256" key="15">
    <source>
        <dbReference type="SAM" id="MobiDB-lite"/>
    </source>
</evidence>